<gene>
    <name evidence="1" type="ordered locus">CENSYa_0881</name>
</gene>
<dbReference type="EnsemblBacteria" id="ABK77513">
    <property type="protein sequence ID" value="ABK77513"/>
    <property type="gene ID" value="CENSYa_0881"/>
</dbReference>
<dbReference type="HOGENOM" id="CLU_870457_0_0_2"/>
<evidence type="ECO:0000313" key="1">
    <source>
        <dbReference type="EMBL" id="ABK77513.1"/>
    </source>
</evidence>
<proteinExistence type="predicted"/>
<reference evidence="1 2" key="1">
    <citation type="journal article" date="2006" name="Proc. Natl. Acad. Sci. U.S.A.">
        <title>Genomic analysis of the uncultivated marine crenarchaeote Cenarchaeum symbiosum.</title>
        <authorList>
            <person name="Hallam S.J."/>
            <person name="Konstantinidis K.T."/>
            <person name="Putnam N."/>
            <person name="Schleper C."/>
            <person name="Watanabe Y."/>
            <person name="Sugahara J."/>
            <person name="Preston C."/>
            <person name="de la Torre J."/>
            <person name="Richardson P.M."/>
            <person name="DeLong E.F."/>
        </authorList>
    </citation>
    <scope>NUCLEOTIDE SEQUENCE [LARGE SCALE GENOMIC DNA]</scope>
    <source>
        <strain evidence="2">A</strain>
    </source>
</reference>
<accession>A0RVZ6</accession>
<dbReference type="Proteomes" id="UP000000758">
    <property type="component" value="Chromosome"/>
</dbReference>
<name>A0RVZ6_CENSY</name>
<sequence>MNPHDSPPSSRHLPPDVWIPAALHYGRLMESGGLRYAVFGSAAMAAHGALVRPTIDIDFVAEDYGGSVGLMKEQPGLCSSNLERDADNIQVADFHFTGGINVQIWDNNLYSLYMTDESWGRTVAGMLSDGEAISSVSIEDLIVSKAGRYVPYRFYDPKEVQKSVADVVAAMETAENPDLEYVVRRMMEGARRALPQGKIYPIDWFFVREAESCIQLARAQGYTRAKKFVFDVLSGLCTASSEYFLLYSLREEGSVSRFQKKFDMDDGFLQNVLGRWKDVVAIDGDVASASHASIRRYTQGLPGSKSSEYARGLAGTRGG</sequence>
<evidence type="ECO:0000313" key="2">
    <source>
        <dbReference type="Proteomes" id="UP000000758"/>
    </source>
</evidence>
<dbReference type="EMBL" id="DP000238">
    <property type="protein sequence ID" value="ABK77513.1"/>
    <property type="molecule type" value="Genomic_DNA"/>
</dbReference>
<protein>
    <submittedName>
        <fullName evidence="1">Uncharacterized protein</fullName>
    </submittedName>
</protein>
<keyword evidence="2" id="KW-1185">Reference proteome</keyword>
<organism evidence="1 2">
    <name type="scientific">Cenarchaeum symbiosum (strain A)</name>
    <dbReference type="NCBI Taxonomy" id="414004"/>
    <lineage>
        <taxon>Archaea</taxon>
        <taxon>Nitrososphaerota</taxon>
        <taxon>Candidatus Cenarchaeales</taxon>
        <taxon>Candidatus Cenarchaeaceae</taxon>
        <taxon>Candidatus Cenarchaeum</taxon>
    </lineage>
</organism>
<dbReference type="AlphaFoldDB" id="A0RVZ6"/>
<dbReference type="KEGG" id="csy:CENSYa_0881"/>